<feature type="transmembrane region" description="Helical" evidence="2">
    <location>
        <begin position="234"/>
        <end position="254"/>
    </location>
</feature>
<gene>
    <name evidence="4" type="ORF">JCM31185_11740</name>
</gene>
<organism evidence="4 5">
    <name type="scientific">Furfurilactobacillus curtus</name>
    <dbReference type="NCBI Taxonomy" id="1746200"/>
    <lineage>
        <taxon>Bacteria</taxon>
        <taxon>Bacillati</taxon>
        <taxon>Bacillota</taxon>
        <taxon>Bacilli</taxon>
        <taxon>Lactobacillales</taxon>
        <taxon>Lactobacillaceae</taxon>
        <taxon>Furfurilactobacillus</taxon>
    </lineage>
</organism>
<protein>
    <recommendedName>
        <fullName evidence="3">CAAX prenyl protease 2/Lysostaphin resistance protein A-like domain-containing protein</fullName>
    </recommendedName>
</protein>
<evidence type="ECO:0000256" key="1">
    <source>
        <dbReference type="ARBA" id="ARBA00009067"/>
    </source>
</evidence>
<evidence type="ECO:0000259" key="3">
    <source>
        <dbReference type="Pfam" id="PF02517"/>
    </source>
</evidence>
<keyword evidence="2" id="KW-0472">Membrane</keyword>
<feature type="transmembrane region" description="Helical" evidence="2">
    <location>
        <begin position="204"/>
        <end position="222"/>
    </location>
</feature>
<keyword evidence="2" id="KW-1133">Transmembrane helix</keyword>
<evidence type="ECO:0000313" key="5">
    <source>
        <dbReference type="Proteomes" id="UP001628078"/>
    </source>
</evidence>
<feature type="transmembrane region" description="Helical" evidence="2">
    <location>
        <begin position="178"/>
        <end position="198"/>
    </location>
</feature>
<evidence type="ECO:0000313" key="4">
    <source>
        <dbReference type="EMBL" id="GKT05886.1"/>
    </source>
</evidence>
<feature type="transmembrane region" description="Helical" evidence="2">
    <location>
        <begin position="27"/>
        <end position="48"/>
    </location>
</feature>
<feature type="transmembrane region" description="Helical" evidence="2">
    <location>
        <begin position="154"/>
        <end position="171"/>
    </location>
</feature>
<comment type="similarity">
    <text evidence="1">Belongs to the UPF0177 family.</text>
</comment>
<sequence>MRNSFFERRDDSRPLPIVDDHINNGRLWLLFIYPIVLIISVVLISERLSAGHDWLIFFILSLIPTCLFLGGYWLISGQSPWKLFQHVSLKEWGYTGLLFIAQIIYSIITPKILLVFGDKTVGNPNATALLGSHKWPIFFIQAFNNLFQLMDEEFLGIFIFLAMTAILIQQFHLSRNTAIWGSLFISMIAFGLAHFAVYNWNLPQMLLVIGVARIFMTGSYLHSKSIWTAFVMHYLFDTSGYLIVTMFSSFIPHLH</sequence>
<dbReference type="InterPro" id="IPR003675">
    <property type="entry name" value="Rce1/LyrA-like_dom"/>
</dbReference>
<name>A0ABQ5JMX9_9LACO</name>
<comment type="caution">
    <text evidence="4">The sequence shown here is derived from an EMBL/GenBank/DDBJ whole genome shotgun (WGS) entry which is preliminary data.</text>
</comment>
<accession>A0ABQ5JMX9</accession>
<dbReference type="EMBL" id="BQXO01000003">
    <property type="protein sequence ID" value="GKT05886.1"/>
    <property type="molecule type" value="Genomic_DNA"/>
</dbReference>
<evidence type="ECO:0000256" key="2">
    <source>
        <dbReference type="SAM" id="Phobius"/>
    </source>
</evidence>
<keyword evidence="5" id="KW-1185">Reference proteome</keyword>
<dbReference type="RefSeq" id="WP_407883541.1">
    <property type="nucleotide sequence ID" value="NZ_BQXO01000003.1"/>
</dbReference>
<feature type="transmembrane region" description="Helical" evidence="2">
    <location>
        <begin position="96"/>
        <end position="116"/>
    </location>
</feature>
<feature type="transmembrane region" description="Helical" evidence="2">
    <location>
        <begin position="54"/>
        <end position="75"/>
    </location>
</feature>
<dbReference type="Pfam" id="PF02517">
    <property type="entry name" value="Rce1-like"/>
    <property type="match status" value="1"/>
</dbReference>
<keyword evidence="2" id="KW-0812">Transmembrane</keyword>
<proteinExistence type="inferred from homology"/>
<reference evidence="4 5" key="1">
    <citation type="submission" date="2022-03" db="EMBL/GenBank/DDBJ databases">
        <title>Draft genome sequence of Furfurilactobacillus curtus JCM 31185.</title>
        <authorList>
            <person name="Suzuki S."/>
            <person name="Endo A."/>
            <person name="Kajikawa A."/>
        </authorList>
    </citation>
    <scope>NUCLEOTIDE SEQUENCE [LARGE SCALE GENOMIC DNA]</scope>
    <source>
        <strain evidence="4 5">JCM 31185</strain>
    </source>
</reference>
<dbReference type="Proteomes" id="UP001628078">
    <property type="component" value="Unassembled WGS sequence"/>
</dbReference>
<feature type="domain" description="CAAX prenyl protease 2/Lysostaphin resistance protein A-like" evidence="3">
    <location>
        <begin position="173"/>
        <end position="238"/>
    </location>
</feature>